<dbReference type="PIRSF" id="PIRSF001467">
    <property type="entry name" value="Peptidylpro_ismrse"/>
    <property type="match status" value="1"/>
</dbReference>
<dbReference type="InterPro" id="IPR029000">
    <property type="entry name" value="Cyclophilin-like_dom_sf"/>
</dbReference>
<dbReference type="EC" id="5.2.1.8" evidence="4"/>
<evidence type="ECO:0000256" key="1">
    <source>
        <dbReference type="ARBA" id="ARBA00007365"/>
    </source>
</evidence>
<evidence type="ECO:0000313" key="6">
    <source>
        <dbReference type="EMBL" id="GAX80560.1"/>
    </source>
</evidence>
<evidence type="ECO:0000256" key="4">
    <source>
        <dbReference type="RuleBase" id="RU363019"/>
    </source>
</evidence>
<dbReference type="PRINTS" id="PR00153">
    <property type="entry name" value="CSAPPISMRASE"/>
</dbReference>
<dbReference type="SUPFAM" id="SSF50891">
    <property type="entry name" value="Cyclophilin-like"/>
    <property type="match status" value="1"/>
</dbReference>
<dbReference type="Pfam" id="PF00160">
    <property type="entry name" value="Pro_isomerase"/>
    <property type="match status" value="1"/>
</dbReference>
<dbReference type="PANTHER" id="PTHR11071">
    <property type="entry name" value="PEPTIDYL-PROLYL CIS-TRANS ISOMERASE"/>
    <property type="match status" value="1"/>
</dbReference>
<evidence type="ECO:0000259" key="5">
    <source>
        <dbReference type="PROSITE" id="PS50072"/>
    </source>
</evidence>
<accession>A0A250XCT0</accession>
<comment type="function">
    <text evidence="4">PPIases accelerate the folding of proteins. It catalyzes the cis-trans isomerization of proline imidic peptide bonds in oligopeptides.</text>
</comment>
<dbReference type="Gene3D" id="2.40.100.10">
    <property type="entry name" value="Cyclophilin-like"/>
    <property type="match status" value="1"/>
</dbReference>
<protein>
    <recommendedName>
        <fullName evidence="4">Peptidyl-prolyl cis-trans isomerase</fullName>
        <shortName evidence="4">PPIase</shortName>
        <ecNumber evidence="4">5.2.1.8</ecNumber>
    </recommendedName>
</protein>
<dbReference type="OrthoDB" id="408413at2759"/>
<dbReference type="InterPro" id="IPR024936">
    <property type="entry name" value="Cyclophilin-type_PPIase"/>
</dbReference>
<name>A0A250XCT0_9CHLO</name>
<sequence>MEFQSDVELREYMQSSGRSYVSFTFKQNDGEIIGSILLELFSDICPRTCDNFIKLVNGKHECKHQYAGTPIHRIVQHAFIQGGDVVTGTGKGNPKFSIPDETFQVKHGDVGILGMANNGAPHTGASQFYITLNPLSWLDGKRVAFGRVLTAEGLETLAKMAAVPLNLERPLPEVTLTEAIVLHVADTS</sequence>
<dbReference type="GO" id="GO:0005737">
    <property type="term" value="C:cytoplasm"/>
    <property type="evidence" value="ECO:0007669"/>
    <property type="project" value="TreeGrafter"/>
</dbReference>
<gene>
    <name evidence="6" type="ORF">CEUSTIGMA_g7997.t1</name>
</gene>
<dbReference type="PROSITE" id="PS50072">
    <property type="entry name" value="CSA_PPIASE_2"/>
    <property type="match status" value="1"/>
</dbReference>
<dbReference type="STRING" id="1157962.A0A250XCT0"/>
<evidence type="ECO:0000313" key="7">
    <source>
        <dbReference type="Proteomes" id="UP000232323"/>
    </source>
</evidence>
<keyword evidence="3 4" id="KW-0413">Isomerase</keyword>
<proteinExistence type="inferred from homology"/>
<comment type="similarity">
    <text evidence="1 4">Belongs to the cyclophilin-type PPIase family.</text>
</comment>
<keyword evidence="2 4" id="KW-0697">Rotamase</keyword>
<reference evidence="6 7" key="1">
    <citation type="submission" date="2017-08" db="EMBL/GenBank/DDBJ databases">
        <title>Acidophilic green algal genome provides insights into adaptation to an acidic environment.</title>
        <authorList>
            <person name="Hirooka S."/>
            <person name="Hirose Y."/>
            <person name="Kanesaki Y."/>
            <person name="Higuchi S."/>
            <person name="Fujiwara T."/>
            <person name="Onuma R."/>
            <person name="Era A."/>
            <person name="Ohbayashi R."/>
            <person name="Uzuka A."/>
            <person name="Nozaki H."/>
            <person name="Yoshikawa H."/>
            <person name="Miyagishima S.Y."/>
        </authorList>
    </citation>
    <scope>NUCLEOTIDE SEQUENCE [LARGE SCALE GENOMIC DNA]</scope>
    <source>
        <strain evidence="6 7">NIES-2499</strain>
    </source>
</reference>
<evidence type="ECO:0000256" key="3">
    <source>
        <dbReference type="ARBA" id="ARBA00023235"/>
    </source>
</evidence>
<organism evidence="6 7">
    <name type="scientific">Chlamydomonas eustigma</name>
    <dbReference type="NCBI Taxonomy" id="1157962"/>
    <lineage>
        <taxon>Eukaryota</taxon>
        <taxon>Viridiplantae</taxon>
        <taxon>Chlorophyta</taxon>
        <taxon>core chlorophytes</taxon>
        <taxon>Chlorophyceae</taxon>
        <taxon>CS clade</taxon>
        <taxon>Chlamydomonadales</taxon>
        <taxon>Chlamydomonadaceae</taxon>
        <taxon>Chlamydomonas</taxon>
    </lineage>
</organism>
<dbReference type="Proteomes" id="UP000232323">
    <property type="component" value="Unassembled WGS sequence"/>
</dbReference>
<feature type="domain" description="PPIase cyclophilin-type" evidence="5">
    <location>
        <begin position="23"/>
        <end position="181"/>
    </location>
</feature>
<dbReference type="EMBL" id="BEGY01000054">
    <property type="protein sequence ID" value="GAX80560.1"/>
    <property type="molecule type" value="Genomic_DNA"/>
</dbReference>
<keyword evidence="7" id="KW-1185">Reference proteome</keyword>
<evidence type="ECO:0000256" key="2">
    <source>
        <dbReference type="ARBA" id="ARBA00023110"/>
    </source>
</evidence>
<dbReference type="InterPro" id="IPR002130">
    <property type="entry name" value="Cyclophilin-type_PPIase_dom"/>
</dbReference>
<dbReference type="CDD" id="cd00317">
    <property type="entry name" value="cyclophilin"/>
    <property type="match status" value="1"/>
</dbReference>
<dbReference type="AlphaFoldDB" id="A0A250XCT0"/>
<comment type="caution">
    <text evidence="6">The sequence shown here is derived from an EMBL/GenBank/DDBJ whole genome shotgun (WGS) entry which is preliminary data.</text>
</comment>
<dbReference type="PANTHER" id="PTHR11071:SF561">
    <property type="entry name" value="PEPTIDYL-PROLYL CIS-TRANS ISOMERASE D-RELATED"/>
    <property type="match status" value="1"/>
</dbReference>
<dbReference type="GO" id="GO:0003755">
    <property type="term" value="F:peptidyl-prolyl cis-trans isomerase activity"/>
    <property type="evidence" value="ECO:0007669"/>
    <property type="project" value="UniProtKB-UniRule"/>
</dbReference>
<comment type="catalytic activity">
    <reaction evidence="4">
        <text>[protein]-peptidylproline (omega=180) = [protein]-peptidylproline (omega=0)</text>
        <dbReference type="Rhea" id="RHEA:16237"/>
        <dbReference type="Rhea" id="RHEA-COMP:10747"/>
        <dbReference type="Rhea" id="RHEA-COMP:10748"/>
        <dbReference type="ChEBI" id="CHEBI:83833"/>
        <dbReference type="ChEBI" id="CHEBI:83834"/>
        <dbReference type="EC" id="5.2.1.8"/>
    </reaction>
</comment>